<evidence type="ECO:0000256" key="3">
    <source>
        <dbReference type="ARBA" id="ARBA00022801"/>
    </source>
</evidence>
<keyword evidence="2 5" id="KW-0808">Transferase</keyword>
<dbReference type="GO" id="GO:0103068">
    <property type="term" value="F:leukotriene C4 gamma-glutamyl transferase activity"/>
    <property type="evidence" value="ECO:0007669"/>
    <property type="project" value="UniProtKB-EC"/>
</dbReference>
<dbReference type="AlphaFoldDB" id="A0A376BVB6"/>
<dbReference type="InterPro" id="IPR043137">
    <property type="entry name" value="GGT_ssub_C"/>
</dbReference>
<dbReference type="InterPro" id="IPR029055">
    <property type="entry name" value="Ntn_hydrolases_N"/>
</dbReference>
<dbReference type="Proteomes" id="UP000254209">
    <property type="component" value="Unassembled WGS sequence"/>
</dbReference>
<keyword evidence="6" id="KW-1185">Reference proteome</keyword>
<evidence type="ECO:0000256" key="2">
    <source>
        <dbReference type="ARBA" id="ARBA00022679"/>
    </source>
</evidence>
<evidence type="ECO:0000256" key="4">
    <source>
        <dbReference type="ARBA" id="ARBA00023145"/>
    </source>
</evidence>
<dbReference type="EMBL" id="UFSO01000003">
    <property type="protein sequence ID" value="SSY80952.1"/>
    <property type="molecule type" value="Genomic_DNA"/>
</dbReference>
<evidence type="ECO:0000313" key="6">
    <source>
        <dbReference type="Proteomes" id="UP000254209"/>
    </source>
</evidence>
<proteinExistence type="inferred from homology"/>
<evidence type="ECO:0000313" key="5">
    <source>
        <dbReference type="EMBL" id="SSY80952.1"/>
    </source>
</evidence>
<dbReference type="PANTHER" id="PTHR43199:SF1">
    <property type="entry name" value="GLUTATHIONE HYDROLASE PROENZYME"/>
    <property type="match status" value="1"/>
</dbReference>
<dbReference type="Pfam" id="PF01019">
    <property type="entry name" value="G_glu_transpept"/>
    <property type="match status" value="1"/>
</dbReference>
<dbReference type="STRING" id="1120980.GCA_000745955_00432"/>
<reference evidence="5 6" key="1">
    <citation type="submission" date="2018-06" db="EMBL/GenBank/DDBJ databases">
        <authorList>
            <consortium name="Pathogen Informatics"/>
            <person name="Doyle S."/>
        </authorList>
    </citation>
    <scope>NUCLEOTIDE SEQUENCE [LARGE SCALE GENOMIC DNA]</scope>
    <source>
        <strain evidence="5 6">NCTC10283</strain>
    </source>
</reference>
<comment type="similarity">
    <text evidence="1">Belongs to the gamma-glutamyltransferase family.</text>
</comment>
<keyword evidence="3" id="KW-0378">Hydrolase</keyword>
<dbReference type="PANTHER" id="PTHR43199">
    <property type="entry name" value="GLUTATHIONE HYDROLASE"/>
    <property type="match status" value="1"/>
</dbReference>
<dbReference type="EC" id="2.3.2.2" evidence="5"/>
<keyword evidence="5" id="KW-0012">Acyltransferase</keyword>
<name>A0A376BVB6_9NEIS</name>
<organism evidence="5 6">
    <name type="scientific">Alysiella crassa</name>
    <dbReference type="NCBI Taxonomy" id="153491"/>
    <lineage>
        <taxon>Bacteria</taxon>
        <taxon>Pseudomonadati</taxon>
        <taxon>Pseudomonadota</taxon>
        <taxon>Betaproteobacteria</taxon>
        <taxon>Neisseriales</taxon>
        <taxon>Neisseriaceae</taxon>
        <taxon>Alysiella</taxon>
    </lineage>
</organism>
<evidence type="ECO:0000256" key="1">
    <source>
        <dbReference type="ARBA" id="ARBA00009381"/>
    </source>
</evidence>
<sequence length="446" mass="48289">MKFMTAVVGGRSVGVPAVPRMMEDLHKRYGRLQWADLFVKPIELAEQGFSVSPRMAKSIEQNLETLKRYPMTAAYFLPNGIPLKSGSLLKNPAFASSVRTLAREGAAPFYNGSHAQSIVNAVKNNDNPGLLTMADMKNYRLIEREPVCADYRVYQVCGMGAPSSGGIAVGQIVGMLNEFSPHQLPKNDVQSWRVLGDASRLAFADREQYIGDPDFVNVPSKQLLDKNYLHQRAAMLQLNKQSLPTVSAGDLDNTYAAAASSWELPSTSHISIVDADGNVLSMTTSIENAFGSGVMANGYLLNNELTDFTFTPTKDGKPVANRVEGGKRPRSAMAPTIVLKNGQPYLAVGSPGGSRIIGYVAKTLLAHIDWGMDIQAAIAAPNMLNRFGTYELEQNTPAANWVEPLKQLGFQSEVRDLNSGVQGIVITPTGLIGGADPRREGKVMGE</sequence>
<dbReference type="GO" id="GO:0016787">
    <property type="term" value="F:hydrolase activity"/>
    <property type="evidence" value="ECO:0007669"/>
    <property type="project" value="UniProtKB-KW"/>
</dbReference>
<keyword evidence="4" id="KW-0865">Zymogen</keyword>
<protein>
    <submittedName>
        <fullName evidence="5">Gamma-glutamyltranspeptidase</fullName>
        <ecNumber evidence="5">2.3.2.2</ecNumber>
    </submittedName>
</protein>
<dbReference type="SUPFAM" id="SSF56235">
    <property type="entry name" value="N-terminal nucleophile aminohydrolases (Ntn hydrolases)"/>
    <property type="match status" value="1"/>
</dbReference>
<dbReference type="InterPro" id="IPR051792">
    <property type="entry name" value="GGT_bact"/>
</dbReference>
<dbReference type="Gene3D" id="1.10.246.130">
    <property type="match status" value="1"/>
</dbReference>
<dbReference type="Gene3D" id="3.60.20.40">
    <property type="match status" value="1"/>
</dbReference>
<gene>
    <name evidence="5" type="primary">ggt</name>
    <name evidence="5" type="ORF">NCTC10283_02516</name>
</gene>
<accession>A0A376BVB6</accession>
<dbReference type="InterPro" id="IPR043138">
    <property type="entry name" value="GGT_lsub"/>
</dbReference>
<dbReference type="PRINTS" id="PR01210">
    <property type="entry name" value="GGTRANSPTASE"/>
</dbReference>